<keyword evidence="9" id="KW-0812">Transmembrane</keyword>
<keyword evidence="6 11" id="KW-0418">Kinase</keyword>
<dbReference type="InterPro" id="IPR036890">
    <property type="entry name" value="HATPase_C_sf"/>
</dbReference>
<dbReference type="EMBL" id="CZBY01000004">
    <property type="protein sequence ID" value="CUQ83573.1"/>
    <property type="molecule type" value="Genomic_DNA"/>
</dbReference>
<dbReference type="Gene3D" id="3.30.565.10">
    <property type="entry name" value="Histidine kinase-like ATPase, C-terminal domain"/>
    <property type="match status" value="1"/>
</dbReference>
<organism evidence="11 12">
    <name type="scientific">[Eubacterium] siraeum</name>
    <dbReference type="NCBI Taxonomy" id="39492"/>
    <lineage>
        <taxon>Bacteria</taxon>
        <taxon>Bacillati</taxon>
        <taxon>Bacillota</taxon>
        <taxon>Clostridia</taxon>
        <taxon>Eubacteriales</taxon>
        <taxon>Oscillospiraceae</taxon>
        <taxon>Oscillospiraceae incertae sedis</taxon>
    </lineage>
</organism>
<dbReference type="Pfam" id="PF07730">
    <property type="entry name" value="HisKA_3"/>
    <property type="match status" value="1"/>
</dbReference>
<dbReference type="GO" id="GO:0046983">
    <property type="term" value="F:protein dimerization activity"/>
    <property type="evidence" value="ECO:0007669"/>
    <property type="project" value="InterPro"/>
</dbReference>
<keyword evidence="5" id="KW-0547">Nucleotide-binding</keyword>
<evidence type="ECO:0000313" key="12">
    <source>
        <dbReference type="Proteomes" id="UP000095662"/>
    </source>
</evidence>
<comment type="catalytic activity">
    <reaction evidence="1">
        <text>ATP + protein L-histidine = ADP + protein N-phospho-L-histidine.</text>
        <dbReference type="EC" id="2.7.13.3"/>
    </reaction>
</comment>
<dbReference type="GO" id="GO:0000155">
    <property type="term" value="F:phosphorelay sensor kinase activity"/>
    <property type="evidence" value="ECO:0007669"/>
    <property type="project" value="InterPro"/>
</dbReference>
<dbReference type="STRING" id="39492.ERS852540_00714"/>
<keyword evidence="9" id="KW-0472">Membrane</keyword>
<keyword evidence="4 11" id="KW-0808">Transferase</keyword>
<feature type="transmembrane region" description="Helical" evidence="9">
    <location>
        <begin position="62"/>
        <end position="87"/>
    </location>
</feature>
<dbReference type="Gene3D" id="1.20.5.1930">
    <property type="match status" value="1"/>
</dbReference>
<dbReference type="InterPro" id="IPR050482">
    <property type="entry name" value="Sensor_HK_TwoCompSys"/>
</dbReference>
<dbReference type="EC" id="2.7.13.3" evidence="2"/>
<evidence type="ECO:0000256" key="5">
    <source>
        <dbReference type="ARBA" id="ARBA00022741"/>
    </source>
</evidence>
<dbReference type="GO" id="GO:0016020">
    <property type="term" value="C:membrane"/>
    <property type="evidence" value="ECO:0007669"/>
    <property type="project" value="InterPro"/>
</dbReference>
<evidence type="ECO:0000256" key="1">
    <source>
        <dbReference type="ARBA" id="ARBA00000085"/>
    </source>
</evidence>
<dbReference type="AlphaFoldDB" id="A0A174Z8A1"/>
<dbReference type="PANTHER" id="PTHR24421">
    <property type="entry name" value="NITRATE/NITRITE SENSOR PROTEIN NARX-RELATED"/>
    <property type="match status" value="1"/>
</dbReference>
<name>A0A174Z8A1_9FIRM</name>
<feature type="transmembrane region" description="Helical" evidence="9">
    <location>
        <begin position="119"/>
        <end position="140"/>
    </location>
</feature>
<evidence type="ECO:0000256" key="8">
    <source>
        <dbReference type="ARBA" id="ARBA00023012"/>
    </source>
</evidence>
<gene>
    <name evidence="11" type="primary">desK</name>
    <name evidence="11" type="ORF">ERS852540_00714</name>
</gene>
<feature type="transmembrane region" description="Helical" evidence="9">
    <location>
        <begin position="30"/>
        <end position="50"/>
    </location>
</feature>
<evidence type="ECO:0000259" key="10">
    <source>
        <dbReference type="Pfam" id="PF07730"/>
    </source>
</evidence>
<reference evidence="11 12" key="1">
    <citation type="submission" date="2015-09" db="EMBL/GenBank/DDBJ databases">
        <authorList>
            <consortium name="Pathogen Informatics"/>
        </authorList>
    </citation>
    <scope>NUCLEOTIDE SEQUENCE [LARGE SCALE GENOMIC DNA]</scope>
    <source>
        <strain evidence="11 12">2789STDY5834928</strain>
    </source>
</reference>
<keyword evidence="7" id="KW-0067">ATP-binding</keyword>
<feature type="domain" description="Signal transduction histidine kinase subgroup 3 dimerisation and phosphoacceptor" evidence="10">
    <location>
        <begin position="178"/>
        <end position="243"/>
    </location>
</feature>
<evidence type="ECO:0000256" key="6">
    <source>
        <dbReference type="ARBA" id="ARBA00022777"/>
    </source>
</evidence>
<evidence type="ECO:0000256" key="9">
    <source>
        <dbReference type="SAM" id="Phobius"/>
    </source>
</evidence>
<keyword evidence="8" id="KW-0902">Two-component regulatory system</keyword>
<dbReference type="PANTHER" id="PTHR24421:SF10">
    <property type="entry name" value="NITRATE_NITRITE SENSOR PROTEIN NARQ"/>
    <property type="match status" value="1"/>
</dbReference>
<dbReference type="SUPFAM" id="SSF55874">
    <property type="entry name" value="ATPase domain of HSP90 chaperone/DNA topoisomerase II/histidine kinase"/>
    <property type="match status" value="1"/>
</dbReference>
<dbReference type="Proteomes" id="UP000095662">
    <property type="component" value="Unassembled WGS sequence"/>
</dbReference>
<accession>A0A174Z8A1</accession>
<evidence type="ECO:0000256" key="3">
    <source>
        <dbReference type="ARBA" id="ARBA00022553"/>
    </source>
</evidence>
<evidence type="ECO:0000256" key="4">
    <source>
        <dbReference type="ARBA" id="ARBA00022679"/>
    </source>
</evidence>
<dbReference type="GO" id="GO:0005524">
    <property type="term" value="F:ATP binding"/>
    <property type="evidence" value="ECO:0007669"/>
    <property type="project" value="UniProtKB-KW"/>
</dbReference>
<keyword evidence="9" id="KW-1133">Transmembrane helix</keyword>
<evidence type="ECO:0000256" key="2">
    <source>
        <dbReference type="ARBA" id="ARBA00012438"/>
    </source>
</evidence>
<protein>
    <recommendedName>
        <fullName evidence="2">histidine kinase</fullName>
        <ecNumber evidence="2">2.7.13.3</ecNumber>
    </recommendedName>
</protein>
<feature type="transmembrane region" description="Helical" evidence="9">
    <location>
        <begin position="93"/>
        <end position="112"/>
    </location>
</feature>
<evidence type="ECO:0000256" key="7">
    <source>
        <dbReference type="ARBA" id="ARBA00022840"/>
    </source>
</evidence>
<sequence length="373" mass="41265">MSLIYLVFKLTATAAFGTMNIMNNCDSGDTVLTVLAFSCFALAEYLLSVLKKSDKAAAVCSCVSAFVAFLIYSDNLIFVLCFAVIFAVDKFGAGKYFRHIGAVSVLLVLFIVKPPFIDVLILIIMLVAFTVAHITAGQLIKCREQLADSREETVRLNRRIASLEEYAKTAKKSAAVEERRRFSARIHDKLGHSISGSIILLEAAKLNIRTNPDSAEQCITTVTDNLRSGVDDIRQALREERPDSKTIGISDLKEILGEYKAKYNIRTTLEINGDLDKVTFRIWNCIKENLVETLTNTLKHSGADEFSLKISVMNKVIRAEFKDNGKGSDSFKKGTGLTAIEERTVLTDGKCIFPAQTDGFSVVNIFSLKEENV</sequence>
<dbReference type="InterPro" id="IPR011712">
    <property type="entry name" value="Sig_transdc_His_kin_sub3_dim/P"/>
</dbReference>
<evidence type="ECO:0000313" key="11">
    <source>
        <dbReference type="EMBL" id="CUQ83573.1"/>
    </source>
</evidence>
<proteinExistence type="predicted"/>
<keyword evidence="3" id="KW-0597">Phosphoprotein</keyword>